<evidence type="ECO:0000256" key="7">
    <source>
        <dbReference type="ARBA" id="ARBA00022679"/>
    </source>
</evidence>
<evidence type="ECO:0000256" key="11">
    <source>
        <dbReference type="ARBA" id="ARBA00023136"/>
    </source>
</evidence>
<evidence type="ECO:0000256" key="15">
    <source>
        <dbReference type="SAM" id="SignalP"/>
    </source>
</evidence>
<evidence type="ECO:0000256" key="12">
    <source>
        <dbReference type="ARBA" id="ARBA00044727"/>
    </source>
</evidence>
<reference evidence="17" key="1">
    <citation type="journal article" date="2017" name="Nucleic Acids Res.">
        <title>Proteogenomics produces comprehensive and highly accurate protein-coding gene annotation in a complete genome assembly of Malassezia sympodialis.</title>
        <authorList>
            <person name="Zhu Y."/>
            <person name="Engstroem P.G."/>
            <person name="Tellgren-Roth C."/>
            <person name="Baudo C.D."/>
            <person name="Kennell J.C."/>
            <person name="Sun S."/>
            <person name="Billmyre R.B."/>
            <person name="Schroeder M.S."/>
            <person name="Andersson A."/>
            <person name="Holm T."/>
            <person name="Sigurgeirsson B."/>
            <person name="Wu G."/>
            <person name="Sankaranarayanan S.R."/>
            <person name="Siddharthan R."/>
            <person name="Sanyal K."/>
            <person name="Lundeberg J."/>
            <person name="Nystedt B."/>
            <person name="Boekhout T."/>
            <person name="Dawson T.L. Jr."/>
            <person name="Heitman J."/>
            <person name="Scheynius A."/>
            <person name="Lehtioe J."/>
        </authorList>
    </citation>
    <scope>NUCLEOTIDE SEQUENCE [LARGE SCALE GENOMIC DNA]</scope>
    <source>
        <strain evidence="17">ATCC 42132</strain>
    </source>
</reference>
<dbReference type="STRING" id="1230383.A0A1M8A892"/>
<protein>
    <recommendedName>
        <fullName evidence="5 14">Dol-P-Glc:Glc(2)Man(9)GlcNAc(2)-PP-Dol alpha-1,2-glucosyltransferase</fullName>
        <ecNumber evidence="4 14">2.4.1.256</ecNumber>
    </recommendedName>
</protein>
<evidence type="ECO:0000256" key="13">
    <source>
        <dbReference type="ARBA" id="ARBA00048064"/>
    </source>
</evidence>
<feature type="transmembrane region" description="Helical" evidence="14">
    <location>
        <begin position="282"/>
        <end position="303"/>
    </location>
</feature>
<evidence type="ECO:0000256" key="6">
    <source>
        <dbReference type="ARBA" id="ARBA00022676"/>
    </source>
</evidence>
<evidence type="ECO:0000256" key="10">
    <source>
        <dbReference type="ARBA" id="ARBA00022989"/>
    </source>
</evidence>
<feature type="signal peptide" evidence="15">
    <location>
        <begin position="1"/>
        <end position="20"/>
    </location>
</feature>
<feature type="transmembrane region" description="Helical" evidence="14">
    <location>
        <begin position="217"/>
        <end position="237"/>
    </location>
</feature>
<organism evidence="16 17">
    <name type="scientific">Malassezia sympodialis (strain ATCC 42132)</name>
    <name type="common">Atopic eczema-associated yeast</name>
    <dbReference type="NCBI Taxonomy" id="1230383"/>
    <lineage>
        <taxon>Eukaryota</taxon>
        <taxon>Fungi</taxon>
        <taxon>Dikarya</taxon>
        <taxon>Basidiomycota</taxon>
        <taxon>Ustilaginomycotina</taxon>
        <taxon>Malasseziomycetes</taxon>
        <taxon>Malasseziales</taxon>
        <taxon>Malasseziaceae</taxon>
        <taxon>Malassezia</taxon>
    </lineage>
</organism>
<dbReference type="VEuPathDB" id="FungiDB:MSYG_2965"/>
<dbReference type="OrthoDB" id="4769at2759"/>
<gene>
    <name evidence="16" type="ORF">MSYG_2965</name>
</gene>
<comment type="subcellular location">
    <subcellularLocation>
        <location evidence="1">Endoplasmic reticulum membrane</location>
        <topology evidence="1">Multi-pass membrane protein</topology>
    </subcellularLocation>
</comment>
<feature type="transmembrane region" description="Helical" evidence="14">
    <location>
        <begin position="361"/>
        <end position="383"/>
    </location>
</feature>
<keyword evidence="6 14" id="KW-0328">Glycosyltransferase</keyword>
<evidence type="ECO:0000256" key="5">
    <source>
        <dbReference type="ARBA" id="ARBA00018512"/>
    </source>
</evidence>
<dbReference type="Pfam" id="PF04922">
    <property type="entry name" value="DIE2_ALG10"/>
    <property type="match status" value="1"/>
</dbReference>
<dbReference type="PANTHER" id="PTHR12989:SF10">
    <property type="entry name" value="DOL-P-GLC:GLC(2)MAN(9)GLCNAC(2)-PP-DOL ALPHA-1,2-GLUCOSYLTRANSFERASE-RELATED"/>
    <property type="match status" value="1"/>
</dbReference>
<comment type="caution">
    <text evidence="14">Lacks conserved residue(s) required for the propagation of feature annotation.</text>
</comment>
<evidence type="ECO:0000256" key="2">
    <source>
        <dbReference type="ARBA" id="ARBA00004922"/>
    </source>
</evidence>
<evidence type="ECO:0000256" key="4">
    <source>
        <dbReference type="ARBA" id="ARBA00011967"/>
    </source>
</evidence>
<dbReference type="PANTHER" id="PTHR12989">
    <property type="entry name" value="ALPHA-1,2-GLUCOSYLTRANSFERASE ALG10"/>
    <property type="match status" value="1"/>
</dbReference>
<feature type="transmembrane region" description="Helical" evidence="14">
    <location>
        <begin position="257"/>
        <end position="275"/>
    </location>
</feature>
<proteinExistence type="inferred from homology"/>
<feature type="transmembrane region" description="Helical" evidence="14">
    <location>
        <begin position="61"/>
        <end position="80"/>
    </location>
</feature>
<keyword evidence="17" id="KW-1185">Reference proteome</keyword>
<evidence type="ECO:0000313" key="16">
    <source>
        <dbReference type="EMBL" id="SHO78618.1"/>
    </source>
</evidence>
<comment type="catalytic activity">
    <reaction evidence="13">
        <text>an alpha-D-Glc-(1-&gt;3)-alpha-D-Glc-(1-&gt;3)-alpha-D-Man-(1-&gt;2)-alpha-D-Man-(1-&gt;2)-alpha-D-Man-(1-&gt;3)-[alpha-D-Man-(1-&gt;2)-alpha-D-Man-(1-&gt;3)-[alpha-D-Man-(1-&gt;2)-alpha-D-Man-(1-&gt;6)]-alpha-D-Man-(1-&gt;6)]-beta-D-Man-(1-&gt;4)-beta-D-GlcNAc-(1-&gt;4)-alpha-D-GlcNAc-diphospho-di-trans,poly-cis-dolichol + a di-trans,poly-cis-dolichyl beta-D-glucosyl phosphate = a alpha-D-Glc-(1-&gt;2)-alpha-D-Glc-(1-&gt;3)-alpha-D-Glc-(1-&gt;3)-alpha-D-Man-(1-&gt;2)-alpha-D-Man-(1-&gt;2)-alpha-D-Man-(1-&gt;3)-[alpha-D-Man-(1-&gt;2)-alpha-D-Man-(1-&gt;3)-[alpha-D-Man-(1-&gt;2)-alpha-D-Man-(1-&gt;6)]-alpha-D-Man-(1-&gt;6)]-beta-D-Man-(1-&gt;4)-beta-D-GlcNAc-(1-&gt;4)-alpha-D-GlcNAc-diphospho-di-trans,poly-cis-dolichol + a di-trans,poly-cis-dolichyl phosphate + H(+)</text>
        <dbReference type="Rhea" id="RHEA:29543"/>
        <dbReference type="Rhea" id="RHEA-COMP:19498"/>
        <dbReference type="Rhea" id="RHEA-COMP:19502"/>
        <dbReference type="Rhea" id="RHEA-COMP:19512"/>
        <dbReference type="Rhea" id="RHEA-COMP:19522"/>
        <dbReference type="ChEBI" id="CHEBI:15378"/>
        <dbReference type="ChEBI" id="CHEBI:57525"/>
        <dbReference type="ChEBI" id="CHEBI:57683"/>
        <dbReference type="ChEBI" id="CHEBI:132522"/>
        <dbReference type="ChEBI" id="CHEBI:132523"/>
        <dbReference type="EC" id="2.4.1.256"/>
    </reaction>
    <physiologicalReaction direction="left-to-right" evidence="13">
        <dbReference type="Rhea" id="RHEA:29544"/>
    </physiologicalReaction>
</comment>
<dbReference type="AlphaFoldDB" id="A0A1M8A892"/>
<feature type="transmembrane region" description="Helical" evidence="14">
    <location>
        <begin position="403"/>
        <end position="425"/>
    </location>
</feature>
<evidence type="ECO:0000256" key="9">
    <source>
        <dbReference type="ARBA" id="ARBA00022824"/>
    </source>
</evidence>
<feature type="transmembrane region" description="Helical" evidence="14">
    <location>
        <begin position="332"/>
        <end position="349"/>
    </location>
</feature>
<accession>A0A1M8A892</accession>
<evidence type="ECO:0000313" key="17">
    <source>
        <dbReference type="Proteomes" id="UP000186303"/>
    </source>
</evidence>
<keyword evidence="7 16" id="KW-0808">Transferase</keyword>
<keyword evidence="8 14" id="KW-0812">Transmembrane</keyword>
<dbReference type="OMA" id="VWDSKIT"/>
<feature type="chain" id="PRO_5012229893" description="Dol-P-Glc:Glc(2)Man(9)GlcNAc(2)-PP-Dol alpha-1,2-glucosyltransferase" evidence="15">
    <location>
        <begin position="21"/>
        <end position="438"/>
    </location>
</feature>
<keyword evidence="10 14" id="KW-1133">Transmembrane helix</keyword>
<dbReference type="Proteomes" id="UP000186303">
    <property type="component" value="Chromosome 4"/>
</dbReference>
<feature type="transmembrane region" description="Helical" evidence="14">
    <location>
        <begin position="86"/>
        <end position="104"/>
    </location>
</feature>
<dbReference type="InterPro" id="IPR016900">
    <property type="entry name" value="Alg10"/>
</dbReference>
<dbReference type="GO" id="GO:0006488">
    <property type="term" value="P:dolichol-linked oligosaccharide biosynthetic process"/>
    <property type="evidence" value="ECO:0007669"/>
    <property type="project" value="UniProtKB-UniRule"/>
</dbReference>
<comment type="function">
    <text evidence="12">Dol-P-Glc:Glc(2)Man(9)GlcNAc(2)-PP-Dol alpha-1,2-glucosyltransferase that operates in the biosynthetic pathway of dolichol-linked oligosaccharides, the glycan precursors employed in protein asparagine (N)-glycosylation. The assembly of dolichol-linked oligosaccharides begins on the cytosolic side of the endoplasmic reticulum membrane and finishes in its lumen. The sequential addition of sugars to dolichol pyrophosphate produces dolichol-linked oligosaccharides containing fourteen sugars, including two GlcNAcs, nine mannoses and three glucoses. Once assembled, the oligosaccharide is transferred from the lipid to nascent proteins by oligosaccharyltransferases. In the lumen of the endoplasmic reticulum, adds the third and last glucose residue from dolichyl phosphate glucose (Dol-P-Glc) onto the lipid-linked oligosaccharide intermediate Glc(2)Man(9)GlcNAc(2)-PP-Dol to produce Glc(3)Man(9)GlcNAc(2)-PP-Dol.</text>
</comment>
<sequence>MSPAGAERLEWVLWTTLVLGTSFFVNQYVPDPYMDEIFHAPQFSRYCERHMDWDPKITTPAGLYLVTLGLHVLLYPFGFAKCTQTGWIRFTNVLVLSIIPWLCLRIRQRQGRRRASLAPWICATLPPLWFFGFLYYTDVLSTVAVLAGMLAMESRRYGMAALFGWLSLWFRQNNIVWVLFMMGASMLQELQRLSSTPAEKMPPMLTLVQHSSTWAKLVRTGAIFLPVFVSFAAYLWWNDGSVVLGDKSHHQLAMHLPQLGYLFAFTLFFGWPAVVSSLRGPWLYHHGILAVVLLLAGFLAVHFGTMEHPFLLADNRHYTFYVWRRIVKAHDAMPYVLVLVYAFSGMLWMRTLARTRNALWILGWLIATSLTVVPSPLIEPRYFLVSYLLLRLYAPDPPFQLQWLELACHICINAVTMTVFCLYPFRWPREVGWQRFMW</sequence>
<dbReference type="PIRSF" id="PIRSF028810">
    <property type="entry name" value="Alpha1_2_glucosyltferase_Alg10"/>
    <property type="match status" value="1"/>
</dbReference>
<dbReference type="EC" id="2.4.1.256" evidence="4 14"/>
<evidence type="ECO:0000256" key="8">
    <source>
        <dbReference type="ARBA" id="ARBA00022692"/>
    </source>
</evidence>
<keyword evidence="11 14" id="KW-0472">Membrane</keyword>
<evidence type="ECO:0000256" key="1">
    <source>
        <dbReference type="ARBA" id="ARBA00004477"/>
    </source>
</evidence>
<comment type="pathway">
    <text evidence="2">Protein modification; protein glycosylation.</text>
</comment>
<keyword evidence="9" id="KW-0256">Endoplasmic reticulum</keyword>
<name>A0A1M8A892_MALS4</name>
<comment type="similarity">
    <text evidence="3 14">Belongs to the ALG10 glucosyltransferase family.</text>
</comment>
<keyword evidence="15" id="KW-0732">Signal</keyword>
<dbReference type="EMBL" id="LT671824">
    <property type="protein sequence ID" value="SHO78618.1"/>
    <property type="molecule type" value="Genomic_DNA"/>
</dbReference>
<dbReference type="GO" id="GO:0005789">
    <property type="term" value="C:endoplasmic reticulum membrane"/>
    <property type="evidence" value="ECO:0007669"/>
    <property type="project" value="UniProtKB-SubCell"/>
</dbReference>
<evidence type="ECO:0000256" key="3">
    <source>
        <dbReference type="ARBA" id="ARBA00010600"/>
    </source>
</evidence>
<feature type="transmembrane region" description="Helical" evidence="14">
    <location>
        <begin position="12"/>
        <end position="29"/>
    </location>
</feature>
<evidence type="ECO:0000256" key="14">
    <source>
        <dbReference type="PIRNR" id="PIRNR028810"/>
    </source>
</evidence>
<dbReference type="GO" id="GO:0106073">
    <property type="term" value="F:dolichyl pyrophosphate Glc2Man9GlcNAc2 alpha-1,2-glucosyltransferase activity"/>
    <property type="evidence" value="ECO:0007669"/>
    <property type="project" value="UniProtKB-UniRule"/>
</dbReference>